<sequence length="401" mass="44752">MKLLAVIALFPVFFGAFHKAWAAVAFEPPRAKLLTHFPFKMLTGGIIIIRATIDGHPDSLNFVFDTGSGGISLDSLTAEEMKITSVASERTIRGIAGSRKVNFAYNHRLHLPGLTVDSLDFHINNYDLLTSTYGLRIDGIMGYAFLRRYIVYLNYDVHQLEVYSNGDFPYPGGGYFLKPGFSALPFQPVTTKDAKKITAKYYLDTGAGLCMLFSRSFIRDSGLLSPKRQLLPTQAEGLGGKKSMEITFIKELKIGPYRFRRVPVYIFDDDFNVTSYPSLGGLLGNDIMRRFNVVLNYAEQTIHIKPNQSYLEAFDYSYTGMSIYLIEDIITVVDIVKGSPAGKAGFLPGDKIISINNHFSADIQTYKSLLQHANTTCRVLVSRGGSLYDLKLKIGNILRPR</sequence>
<evidence type="ECO:0000256" key="1">
    <source>
        <dbReference type="SAM" id="SignalP"/>
    </source>
</evidence>
<dbReference type="EMBL" id="SDHZ01000002">
    <property type="protein sequence ID" value="RXK83844.1"/>
    <property type="molecule type" value="Genomic_DNA"/>
</dbReference>
<dbReference type="Pfam" id="PF17820">
    <property type="entry name" value="PDZ_6"/>
    <property type="match status" value="1"/>
</dbReference>
<dbReference type="Gene3D" id="2.30.42.10">
    <property type="match status" value="1"/>
</dbReference>
<evidence type="ECO:0000313" key="3">
    <source>
        <dbReference type="EMBL" id="RXK83844.1"/>
    </source>
</evidence>
<accession>A0A4V1MA40</accession>
<dbReference type="OrthoDB" id="3521766at2"/>
<proteinExistence type="predicted"/>
<dbReference type="InterPro" id="IPR041489">
    <property type="entry name" value="PDZ_6"/>
</dbReference>
<gene>
    <name evidence="3" type="ORF">ESB13_17390</name>
</gene>
<dbReference type="SUPFAM" id="SSF50630">
    <property type="entry name" value="Acid proteases"/>
    <property type="match status" value="2"/>
</dbReference>
<dbReference type="RefSeq" id="WP_129004896.1">
    <property type="nucleotide sequence ID" value="NZ_SDHZ01000002.1"/>
</dbReference>
<feature type="chain" id="PRO_5020468657" evidence="1">
    <location>
        <begin position="23"/>
        <end position="401"/>
    </location>
</feature>
<comment type="caution">
    <text evidence="3">The sequence shown here is derived from an EMBL/GenBank/DDBJ whole genome shotgun (WGS) entry which is preliminary data.</text>
</comment>
<dbReference type="SUPFAM" id="SSF50156">
    <property type="entry name" value="PDZ domain-like"/>
    <property type="match status" value="1"/>
</dbReference>
<evidence type="ECO:0000313" key="4">
    <source>
        <dbReference type="Proteomes" id="UP000290545"/>
    </source>
</evidence>
<organism evidence="3 4">
    <name type="scientific">Filimonas effusa</name>
    <dbReference type="NCBI Taxonomy" id="2508721"/>
    <lineage>
        <taxon>Bacteria</taxon>
        <taxon>Pseudomonadati</taxon>
        <taxon>Bacteroidota</taxon>
        <taxon>Chitinophagia</taxon>
        <taxon>Chitinophagales</taxon>
        <taxon>Chitinophagaceae</taxon>
        <taxon>Filimonas</taxon>
    </lineage>
</organism>
<dbReference type="Gene3D" id="2.40.70.10">
    <property type="entry name" value="Acid Proteases"/>
    <property type="match status" value="2"/>
</dbReference>
<dbReference type="Pfam" id="PF13650">
    <property type="entry name" value="Asp_protease_2"/>
    <property type="match status" value="2"/>
</dbReference>
<dbReference type="InterPro" id="IPR036034">
    <property type="entry name" value="PDZ_sf"/>
</dbReference>
<keyword evidence="4" id="KW-1185">Reference proteome</keyword>
<dbReference type="InterPro" id="IPR001478">
    <property type="entry name" value="PDZ"/>
</dbReference>
<dbReference type="Proteomes" id="UP000290545">
    <property type="component" value="Unassembled WGS sequence"/>
</dbReference>
<reference evidence="3 4" key="1">
    <citation type="submission" date="2019-01" db="EMBL/GenBank/DDBJ databases">
        <title>Filimonas sp. strain TTM-71.</title>
        <authorList>
            <person name="Chen W.-M."/>
        </authorList>
    </citation>
    <scope>NUCLEOTIDE SEQUENCE [LARGE SCALE GENOMIC DNA]</scope>
    <source>
        <strain evidence="3 4">TTM-71</strain>
    </source>
</reference>
<dbReference type="InterPro" id="IPR034122">
    <property type="entry name" value="Retropepsin-like_bacterial"/>
</dbReference>
<dbReference type="CDD" id="cd05483">
    <property type="entry name" value="retropepsin_like_bacteria"/>
    <property type="match status" value="1"/>
</dbReference>
<keyword evidence="1" id="KW-0732">Signal</keyword>
<evidence type="ECO:0000259" key="2">
    <source>
        <dbReference type="PROSITE" id="PS50106"/>
    </source>
</evidence>
<name>A0A4V1MA40_9BACT</name>
<dbReference type="PROSITE" id="PS50106">
    <property type="entry name" value="PDZ"/>
    <property type="match status" value="1"/>
</dbReference>
<dbReference type="InterPro" id="IPR021109">
    <property type="entry name" value="Peptidase_aspartic_dom_sf"/>
</dbReference>
<feature type="signal peptide" evidence="1">
    <location>
        <begin position="1"/>
        <end position="22"/>
    </location>
</feature>
<protein>
    <submittedName>
        <fullName evidence="3">PDZ domain-containing protein</fullName>
    </submittedName>
</protein>
<dbReference type="AlphaFoldDB" id="A0A4V1MA40"/>
<feature type="domain" description="PDZ" evidence="2">
    <location>
        <begin position="301"/>
        <end position="385"/>
    </location>
</feature>
<dbReference type="SMART" id="SM00228">
    <property type="entry name" value="PDZ"/>
    <property type="match status" value="1"/>
</dbReference>